<reference evidence="10 11" key="1">
    <citation type="journal article" date="2014" name="Mol. Plant">
        <title>Chromosome Scale Genome Assembly and Transcriptome Profiling of Nannochloropsis gaditana in Nitrogen Depletion.</title>
        <authorList>
            <person name="Corteggiani Carpinelli E."/>
            <person name="Telatin A."/>
            <person name="Vitulo N."/>
            <person name="Forcato C."/>
            <person name="D'Angelo M."/>
            <person name="Schiavon R."/>
            <person name="Vezzi A."/>
            <person name="Giacometti G.M."/>
            <person name="Morosinotto T."/>
            <person name="Valle G."/>
        </authorList>
    </citation>
    <scope>NUCLEOTIDE SEQUENCE [LARGE SCALE GENOMIC DNA]</scope>
    <source>
        <strain evidence="10 11">B-31</strain>
    </source>
</reference>
<evidence type="ECO:0000259" key="9">
    <source>
        <dbReference type="PROSITE" id="PS51489"/>
    </source>
</evidence>
<evidence type="ECO:0000313" key="11">
    <source>
        <dbReference type="Proteomes" id="UP000019335"/>
    </source>
</evidence>
<evidence type="ECO:0000256" key="3">
    <source>
        <dbReference type="ARBA" id="ARBA00022741"/>
    </source>
</evidence>
<dbReference type="SMART" id="SM00220">
    <property type="entry name" value="S_TKc"/>
    <property type="match status" value="1"/>
</dbReference>
<evidence type="ECO:0000256" key="5">
    <source>
        <dbReference type="ARBA" id="ARBA00022840"/>
    </source>
</evidence>
<feature type="compositionally biased region" description="Basic and acidic residues" evidence="7">
    <location>
        <begin position="409"/>
        <end position="427"/>
    </location>
</feature>
<evidence type="ECO:0000259" key="8">
    <source>
        <dbReference type="PROSITE" id="PS50011"/>
    </source>
</evidence>
<dbReference type="AlphaFoldDB" id="W7TN76"/>
<feature type="domain" description="Protein kinase" evidence="8">
    <location>
        <begin position="759"/>
        <end position="1056"/>
    </location>
</feature>
<dbReference type="PANTHER" id="PTHR22974:SF21">
    <property type="entry name" value="DUAL SPECIFICITY PROTEIN KINASE TTK"/>
    <property type="match status" value="1"/>
</dbReference>
<dbReference type="PANTHER" id="PTHR22974">
    <property type="entry name" value="MIXED LINEAGE PROTEIN KINASE"/>
    <property type="match status" value="1"/>
</dbReference>
<keyword evidence="2" id="KW-0808">Transferase</keyword>
<dbReference type="GO" id="GO:0004712">
    <property type="term" value="F:protein serine/threonine/tyrosine kinase activity"/>
    <property type="evidence" value="ECO:0007669"/>
    <property type="project" value="TreeGrafter"/>
</dbReference>
<dbReference type="EMBL" id="AZIL01002354">
    <property type="protein sequence ID" value="EWM21861.1"/>
    <property type="molecule type" value="Genomic_DNA"/>
</dbReference>
<feature type="domain" description="BUB1 N-terminal" evidence="9">
    <location>
        <begin position="103"/>
        <end position="277"/>
    </location>
</feature>
<dbReference type="Pfam" id="PF08311">
    <property type="entry name" value="Mad3_BUB1_I"/>
    <property type="match status" value="1"/>
</dbReference>
<dbReference type="CDD" id="cd14131">
    <property type="entry name" value="PKc_Mps1"/>
    <property type="match status" value="1"/>
</dbReference>
<feature type="compositionally biased region" description="Basic and acidic residues" evidence="7">
    <location>
        <begin position="577"/>
        <end position="591"/>
    </location>
</feature>
<evidence type="ECO:0000256" key="2">
    <source>
        <dbReference type="ARBA" id="ARBA00022679"/>
    </source>
</evidence>
<dbReference type="Proteomes" id="UP000019335">
    <property type="component" value="Unassembled WGS sequence"/>
</dbReference>
<dbReference type="InterPro" id="IPR008271">
    <property type="entry name" value="Ser/Thr_kinase_AS"/>
</dbReference>
<feature type="region of interest" description="Disordered" evidence="7">
    <location>
        <begin position="373"/>
        <end position="737"/>
    </location>
</feature>
<dbReference type="Pfam" id="PF00069">
    <property type="entry name" value="Pkinase"/>
    <property type="match status" value="1"/>
</dbReference>
<dbReference type="GO" id="GO:0034501">
    <property type="term" value="P:protein localization to kinetochore"/>
    <property type="evidence" value="ECO:0007669"/>
    <property type="project" value="TreeGrafter"/>
</dbReference>
<feature type="compositionally biased region" description="Low complexity" evidence="7">
    <location>
        <begin position="322"/>
        <end position="332"/>
    </location>
</feature>
<dbReference type="SUPFAM" id="SSF56112">
    <property type="entry name" value="Protein kinase-like (PK-like)"/>
    <property type="match status" value="1"/>
</dbReference>
<feature type="compositionally biased region" description="Low complexity" evidence="7">
    <location>
        <begin position="398"/>
        <end position="408"/>
    </location>
</feature>
<feature type="compositionally biased region" description="Basic and acidic residues" evidence="7">
    <location>
        <begin position="500"/>
        <end position="511"/>
    </location>
</feature>
<dbReference type="InterPro" id="IPR013212">
    <property type="entry name" value="Mad3/Bub1_I"/>
</dbReference>
<feature type="compositionally biased region" description="Low complexity" evidence="7">
    <location>
        <begin position="461"/>
        <end position="470"/>
    </location>
</feature>
<dbReference type="GO" id="GO:0000776">
    <property type="term" value="C:kinetochore"/>
    <property type="evidence" value="ECO:0007669"/>
    <property type="project" value="TreeGrafter"/>
</dbReference>
<dbReference type="InterPro" id="IPR011009">
    <property type="entry name" value="Kinase-like_dom_sf"/>
</dbReference>
<dbReference type="PROSITE" id="PS00108">
    <property type="entry name" value="PROTEIN_KINASE_ST"/>
    <property type="match status" value="1"/>
</dbReference>
<evidence type="ECO:0000256" key="1">
    <source>
        <dbReference type="ARBA" id="ARBA00022527"/>
    </source>
</evidence>
<dbReference type="InterPro" id="IPR027084">
    <property type="entry name" value="Mps1_cat"/>
</dbReference>
<feature type="compositionally biased region" description="Basic and acidic residues" evidence="7">
    <location>
        <begin position="710"/>
        <end position="731"/>
    </location>
</feature>
<dbReference type="GO" id="GO:0033316">
    <property type="term" value="P:meiotic spindle assembly checkpoint signaling"/>
    <property type="evidence" value="ECO:0007669"/>
    <property type="project" value="TreeGrafter"/>
</dbReference>
<keyword evidence="5 6" id="KW-0067">ATP-binding</keyword>
<feature type="compositionally biased region" description="Basic and acidic residues" evidence="7">
    <location>
        <begin position="305"/>
        <end position="315"/>
    </location>
</feature>
<dbReference type="GO" id="GO:0098813">
    <property type="term" value="P:nuclear chromosome segregation"/>
    <property type="evidence" value="ECO:0007669"/>
    <property type="project" value="UniProtKB-ARBA"/>
</dbReference>
<feature type="binding site" evidence="6">
    <location>
        <position position="787"/>
    </location>
    <ligand>
        <name>ATP</name>
        <dbReference type="ChEBI" id="CHEBI:30616"/>
    </ligand>
</feature>
<accession>W7TN76</accession>
<feature type="compositionally biased region" description="Basic and acidic residues" evidence="7">
    <location>
        <begin position="600"/>
        <end position="617"/>
    </location>
</feature>
<protein>
    <submittedName>
        <fullName evidence="10">Ttk family protein kinase</fullName>
    </submittedName>
</protein>
<keyword evidence="1" id="KW-0723">Serine/threonine-protein kinase</keyword>
<keyword evidence="4 10" id="KW-0418">Kinase</keyword>
<feature type="compositionally biased region" description="Polar residues" evidence="7">
    <location>
        <begin position="512"/>
        <end position="523"/>
    </location>
</feature>
<name>W7TN76_9STRA</name>
<dbReference type="OrthoDB" id="20524at2759"/>
<dbReference type="SMART" id="SM00777">
    <property type="entry name" value="Mad3_BUB1_I"/>
    <property type="match status" value="1"/>
</dbReference>
<sequence length="1112" mass="121142">MATASARVAVSIAAADKENVAPAIPMGKGGVARRKGLSTITLGAGHLANVLREGGGNADADASRKTPLTSCEEHALPRLLLFAERADEVFMLGEGLPESEARRELAQAVMEDRGNPSVWWHLLQHVHRVFGESESCAPAEAAHIRKFYQKATRIIPDGPSRDKEDPALVNIWLGFAAAENCVSESDAREAYEHMYRCGIGSRSSSFYLKFAAFEEKQGRITEALALLESGISRGAAPLETLVAELERLRSRKPLVASRIAAPLPSTFSTRSPPSVAPSPDLTIEASGVADRDSGTQQPHPSQPPRVEEREHDRARPGPPSTPAAAVTETAKAPVPPAVTPQAQPTGTIDASMQQQAGILSPTPASARADLLHSSHKDDSTNQGSTRTQPRTVSKSKRLLPTGRLLGLGKAERVRFDTPGKADGEAEKVTGGGGSKCDADFCPPPPEKCLATPSTGSAEAHAPVPVATTPAKPDTHRLQDLRLASPSLTALHPILEGDQSAGKEERGSEDTAHGQQASVQQTPGETAFRPLAAKTPHLNSARATLPPPSLACLPSPAAASSRSSDSPKEDLPGSGRKQKFDTDEAHTRDRGRVSAVTHESVQIEDKGSLDYDGKDQKRAIKQQQEELQTPLDHYSRRHEQQPRRHTEEGIREDKIAGTPASRNAGAPLQLQDQPHHYVSQHPQSHRPSPSPFSRPEAQPPHHHAPPPSQHQQEHQEQRQQQQRETRSKHPEHLQQPASQTFSFDMLLSSRNFMTLNNTQYLRLDVLGRGGSSKVFRVLSESGRIYALKRVRVPPKDRKALESFANEITLLARLRGHPCIIQLIDSTVDKATGLVLMLMELGEIDLSKLLAEQAAAEALDAGNDSRGKGRRPLSLNFVRFVWEQMLRAVHCVHEERIVHGDLKPANFVFVRGRLKLIDFGIAKAIGNDTTNIMRESQVGTVNYMSPEAILDTGNGREQPGAGGRRAPCMKIGRASDVWSLGCILYQLVYGKTPFADLNLIQKLHCIVDERYQIAFPDDELHFLDPDVRDTIQQCLRRDPTARPPIAGGTSSLLQHPFLQSTGKGSDSHICQTIQATLEVLDQYPDVLTLEKGKRVGSIFERLNGRKEPLGNAKR</sequence>
<evidence type="ECO:0000313" key="10">
    <source>
        <dbReference type="EMBL" id="EWM21861.1"/>
    </source>
</evidence>
<comment type="caution">
    <text evidence="10">The sequence shown here is derived from an EMBL/GenBank/DDBJ whole genome shotgun (WGS) entry which is preliminary data.</text>
</comment>
<dbReference type="GO" id="GO:0005524">
    <property type="term" value="F:ATP binding"/>
    <property type="evidence" value="ECO:0007669"/>
    <property type="project" value="UniProtKB-UniRule"/>
</dbReference>
<dbReference type="GO" id="GO:0007094">
    <property type="term" value="P:mitotic spindle assembly checkpoint signaling"/>
    <property type="evidence" value="ECO:0007669"/>
    <property type="project" value="TreeGrafter"/>
</dbReference>
<evidence type="ECO:0000256" key="6">
    <source>
        <dbReference type="PROSITE-ProRule" id="PRU10141"/>
    </source>
</evidence>
<organism evidence="10 11">
    <name type="scientific">Nannochloropsis gaditana</name>
    <dbReference type="NCBI Taxonomy" id="72520"/>
    <lineage>
        <taxon>Eukaryota</taxon>
        <taxon>Sar</taxon>
        <taxon>Stramenopiles</taxon>
        <taxon>Ochrophyta</taxon>
        <taxon>Eustigmatophyceae</taxon>
        <taxon>Eustigmatales</taxon>
        <taxon>Monodopsidaceae</taxon>
        <taxon>Nannochloropsis</taxon>
    </lineage>
</organism>
<evidence type="ECO:0000256" key="7">
    <source>
        <dbReference type="SAM" id="MobiDB-lite"/>
    </source>
</evidence>
<feature type="compositionally biased region" description="Low complexity" evidence="7">
    <location>
        <begin position="678"/>
        <end position="695"/>
    </location>
</feature>
<proteinExistence type="predicted"/>
<feature type="compositionally biased region" description="Low complexity" evidence="7">
    <location>
        <begin position="549"/>
        <end position="563"/>
    </location>
</feature>
<dbReference type="InterPro" id="IPR017441">
    <property type="entry name" value="Protein_kinase_ATP_BS"/>
</dbReference>
<keyword evidence="11" id="KW-1185">Reference proteome</keyword>
<evidence type="ECO:0000256" key="4">
    <source>
        <dbReference type="ARBA" id="ARBA00022777"/>
    </source>
</evidence>
<feature type="compositionally biased region" description="Basic and acidic residues" evidence="7">
    <location>
        <begin position="632"/>
        <end position="654"/>
    </location>
</feature>
<dbReference type="PROSITE" id="PS50011">
    <property type="entry name" value="PROTEIN_KINASE_DOM"/>
    <property type="match status" value="1"/>
</dbReference>
<dbReference type="GO" id="GO:0004674">
    <property type="term" value="F:protein serine/threonine kinase activity"/>
    <property type="evidence" value="ECO:0007669"/>
    <property type="project" value="UniProtKB-KW"/>
</dbReference>
<dbReference type="InterPro" id="IPR000719">
    <property type="entry name" value="Prot_kinase_dom"/>
</dbReference>
<feature type="region of interest" description="Disordered" evidence="7">
    <location>
        <begin position="289"/>
        <end position="345"/>
    </location>
</feature>
<dbReference type="FunFam" id="3.30.200.20:FF:000131">
    <property type="entry name" value="Dual specificity protein kinase TTK"/>
    <property type="match status" value="1"/>
</dbReference>
<dbReference type="PROSITE" id="PS51489">
    <property type="entry name" value="BUB1_N"/>
    <property type="match status" value="1"/>
</dbReference>
<keyword evidence="3 6" id="KW-0547">Nucleotide-binding</keyword>
<dbReference type="PROSITE" id="PS00107">
    <property type="entry name" value="PROTEIN_KINASE_ATP"/>
    <property type="match status" value="1"/>
</dbReference>
<dbReference type="Gene3D" id="1.10.510.10">
    <property type="entry name" value="Transferase(Phosphotransferase) domain 1"/>
    <property type="match status" value="1"/>
</dbReference>
<dbReference type="GO" id="GO:0005634">
    <property type="term" value="C:nucleus"/>
    <property type="evidence" value="ECO:0007669"/>
    <property type="project" value="TreeGrafter"/>
</dbReference>
<dbReference type="Gene3D" id="3.30.200.20">
    <property type="entry name" value="Phosphorylase Kinase, domain 1"/>
    <property type="match status" value="1"/>
</dbReference>
<gene>
    <name evidence="10" type="ORF">Naga_100169g17</name>
</gene>
<feature type="compositionally biased region" description="Polar residues" evidence="7">
    <location>
        <begin position="380"/>
        <end position="392"/>
    </location>
</feature>
<dbReference type="Gene3D" id="1.25.40.430">
    <property type="match status" value="1"/>
</dbReference>
<dbReference type="FunFam" id="1.10.510.10:FF:000224">
    <property type="entry name" value="serine/threonine-protein kinase mph1 isoform X1"/>
    <property type="match status" value="1"/>
</dbReference>